<dbReference type="InterPro" id="IPR038717">
    <property type="entry name" value="Tc1-like_DDE_dom"/>
</dbReference>
<dbReference type="PANTHER" id="PTHR23022">
    <property type="entry name" value="TRANSPOSABLE ELEMENT-RELATED"/>
    <property type="match status" value="1"/>
</dbReference>
<comment type="caution">
    <text evidence="2">The sequence shown here is derived from an EMBL/GenBank/DDBJ whole genome shotgun (WGS) entry which is preliminary data.</text>
</comment>
<dbReference type="InterPro" id="IPR052338">
    <property type="entry name" value="Transposase_5"/>
</dbReference>
<organism evidence="2 3">
    <name type="scientific">Phoxinus phoxinus</name>
    <name type="common">Eurasian minnow</name>
    <dbReference type="NCBI Taxonomy" id="58324"/>
    <lineage>
        <taxon>Eukaryota</taxon>
        <taxon>Metazoa</taxon>
        <taxon>Chordata</taxon>
        <taxon>Craniata</taxon>
        <taxon>Vertebrata</taxon>
        <taxon>Euteleostomi</taxon>
        <taxon>Actinopterygii</taxon>
        <taxon>Neopterygii</taxon>
        <taxon>Teleostei</taxon>
        <taxon>Ostariophysi</taxon>
        <taxon>Cypriniformes</taxon>
        <taxon>Leuciscidae</taxon>
        <taxon>Phoxininae</taxon>
        <taxon>Phoxinus</taxon>
    </lineage>
</organism>
<evidence type="ECO:0000259" key="1">
    <source>
        <dbReference type="Pfam" id="PF13358"/>
    </source>
</evidence>
<dbReference type="Gene3D" id="3.30.420.10">
    <property type="entry name" value="Ribonuclease H-like superfamily/Ribonuclease H"/>
    <property type="match status" value="1"/>
</dbReference>
<dbReference type="PANTHER" id="PTHR23022:SF135">
    <property type="entry name" value="SI:DKEY-77F5.3"/>
    <property type="match status" value="1"/>
</dbReference>
<gene>
    <name evidence="2" type="ORF">R3I93_004621</name>
</gene>
<evidence type="ECO:0000313" key="2">
    <source>
        <dbReference type="EMBL" id="KAK7172354.1"/>
    </source>
</evidence>
<dbReference type="InterPro" id="IPR036397">
    <property type="entry name" value="RNaseH_sf"/>
</dbReference>
<accession>A0AAN9HE31</accession>
<dbReference type="AlphaFoldDB" id="A0AAN9HE31"/>
<reference evidence="2 3" key="1">
    <citation type="submission" date="2024-02" db="EMBL/GenBank/DDBJ databases">
        <title>Chromosome-level genome assembly of the Eurasian Minnow (Phoxinus phoxinus).</title>
        <authorList>
            <person name="Oriowo T.O."/>
            <person name="Martin S."/>
            <person name="Stange M."/>
            <person name="Chrysostomakis Y."/>
            <person name="Brown T."/>
            <person name="Winkler S."/>
            <person name="Kukowka S."/>
            <person name="Myers E.W."/>
            <person name="Bohne A."/>
        </authorList>
    </citation>
    <scope>NUCLEOTIDE SEQUENCE [LARGE SCALE GENOMIC DNA]</scope>
    <source>
        <strain evidence="2">ZFMK-TIS-60720</strain>
        <tissue evidence="2">Whole Organism</tissue>
    </source>
</reference>
<sequence length="325" mass="37213">MAKISPEMSIKIRSTWRAGHLLSNIRTFLMQSGVHVSDDTIRRHCCLRRQTPATKKPTVLKVTSAVLQCIEEILHEDDEQSAKKIQKELQSRMQLKVSISTIRRSIKKLGWTYGKARTDPMIRDNNKALRISQVQQWMADKETFDNVIFADETTVALERFALMCYKKKGRHIAKPKAKHPIKLHVWGAISRQGPGPIVVFEGVMDRFYDQDSIIKSVLAPYIQKKFKGPHRFFQDNDPKHAASRQCIAEAGINWVKTPAESPDLNPIELVWHALKAKPWNKDELLQAIVTFWRDRLTKTACNNYIDHLQKVLPAVVQRNGGSTGM</sequence>
<evidence type="ECO:0000313" key="3">
    <source>
        <dbReference type="Proteomes" id="UP001364617"/>
    </source>
</evidence>
<dbReference type="GO" id="GO:0003676">
    <property type="term" value="F:nucleic acid binding"/>
    <property type="evidence" value="ECO:0007669"/>
    <property type="project" value="InterPro"/>
</dbReference>
<protein>
    <recommendedName>
        <fullName evidence="1">Tc1-like transposase DDE domain-containing protein</fullName>
    </recommendedName>
</protein>
<keyword evidence="3" id="KW-1185">Reference proteome</keyword>
<proteinExistence type="predicted"/>
<dbReference type="Proteomes" id="UP001364617">
    <property type="component" value="Unassembled WGS sequence"/>
</dbReference>
<dbReference type="Pfam" id="PF13358">
    <property type="entry name" value="DDE_3"/>
    <property type="match status" value="1"/>
</dbReference>
<name>A0AAN9HE31_9TELE</name>
<dbReference type="EMBL" id="JAYKXH010000004">
    <property type="protein sequence ID" value="KAK7172354.1"/>
    <property type="molecule type" value="Genomic_DNA"/>
</dbReference>
<feature type="domain" description="Tc1-like transposase DDE" evidence="1">
    <location>
        <begin position="147"/>
        <end position="277"/>
    </location>
</feature>